<dbReference type="InterPro" id="IPR005552">
    <property type="entry name" value="Scramblase"/>
</dbReference>
<keyword evidence="2" id="KW-0564">Palmitate</keyword>
<name>A0AAD7YZU0_MYTSE</name>
<dbReference type="AlphaFoldDB" id="A0AAD7YZU0"/>
<dbReference type="EMBL" id="JARGEI010000002">
    <property type="protein sequence ID" value="KAJ8735183.1"/>
    <property type="molecule type" value="Genomic_DNA"/>
</dbReference>
<dbReference type="PANTHER" id="PTHR23248:SF9">
    <property type="entry name" value="PHOSPHOLIPID SCRAMBLASE"/>
    <property type="match status" value="1"/>
</dbReference>
<accession>A0AAD7YZU0</accession>
<evidence type="ECO:0000256" key="1">
    <source>
        <dbReference type="ARBA" id="ARBA00005350"/>
    </source>
</evidence>
<reference evidence="3" key="1">
    <citation type="submission" date="2023-03" db="EMBL/GenBank/DDBJ databases">
        <title>Chromosome-level genomes of two armyworms, Mythimna separata and Mythimna loreyi, provide insights into the biosynthesis and reception of sex pheromones.</title>
        <authorList>
            <person name="Zhao H."/>
        </authorList>
    </citation>
    <scope>NUCLEOTIDE SEQUENCE</scope>
    <source>
        <strain evidence="3">BeijingLab</strain>
        <tissue evidence="3">Pupa</tissue>
    </source>
</reference>
<evidence type="ECO:0000313" key="3">
    <source>
        <dbReference type="EMBL" id="KAJ8735183.1"/>
    </source>
</evidence>
<comment type="caution">
    <text evidence="3">The sequence shown here is derived from an EMBL/GenBank/DDBJ whole genome shotgun (WGS) entry which is preliminary data.</text>
</comment>
<comment type="similarity">
    <text evidence="1 2">Belongs to the phospholipid scramblase family.</text>
</comment>
<keyword evidence="2" id="KW-0449">Lipoprotein</keyword>
<gene>
    <name evidence="3" type="ORF">PYW07_006803</name>
</gene>
<comment type="cofactor">
    <cofactor evidence="2">
        <name>Ca(2+)</name>
        <dbReference type="ChEBI" id="CHEBI:29108"/>
    </cofactor>
</comment>
<evidence type="ECO:0000313" key="4">
    <source>
        <dbReference type="Proteomes" id="UP001231518"/>
    </source>
</evidence>
<comment type="function">
    <text evidence="2">May mediate accelerated ATP-independent bidirectional transbilayer migration of phospholipids upon binding calcium ions that results in a loss of phospholipid asymmetry in the plasma membrane.</text>
</comment>
<dbReference type="Proteomes" id="UP001231518">
    <property type="component" value="Chromosome 2"/>
</dbReference>
<evidence type="ECO:0000256" key="2">
    <source>
        <dbReference type="RuleBase" id="RU363116"/>
    </source>
</evidence>
<proteinExistence type="inferred from homology"/>
<sequence length="200" mass="22569">MAAAKPPVAALERLSQLSTFNLKQTSMDYSGNKYTVFGEGEEVVLTMTEMAPNVLLVGRARRPFEFDGMDSMGRKLFAFRRPMESILISKRVELFMDEKLVNVVHIAPTMLTPIFTITDGLNNPILRLKGKKTDFNYFQLQTNEKVQIGAIQRTYPSFARENYTLIDNYTISVPVDLAATSKLAVIVACVFIDFIFHEGK</sequence>
<dbReference type="Pfam" id="PF03803">
    <property type="entry name" value="Scramblase"/>
    <property type="match status" value="1"/>
</dbReference>
<dbReference type="GO" id="GO:0017128">
    <property type="term" value="F:phospholipid scramblase activity"/>
    <property type="evidence" value="ECO:0007669"/>
    <property type="project" value="InterPro"/>
</dbReference>
<protein>
    <recommendedName>
        <fullName evidence="2">Phospholipid scramblase</fullName>
    </recommendedName>
</protein>
<dbReference type="GO" id="GO:0005886">
    <property type="term" value="C:plasma membrane"/>
    <property type="evidence" value="ECO:0007669"/>
    <property type="project" value="TreeGrafter"/>
</dbReference>
<keyword evidence="4" id="KW-1185">Reference proteome</keyword>
<dbReference type="PANTHER" id="PTHR23248">
    <property type="entry name" value="PHOSPHOLIPID SCRAMBLASE-RELATED"/>
    <property type="match status" value="1"/>
</dbReference>
<organism evidence="3 4">
    <name type="scientific">Mythimna separata</name>
    <name type="common">Oriental armyworm</name>
    <name type="synonym">Pseudaletia separata</name>
    <dbReference type="NCBI Taxonomy" id="271217"/>
    <lineage>
        <taxon>Eukaryota</taxon>
        <taxon>Metazoa</taxon>
        <taxon>Ecdysozoa</taxon>
        <taxon>Arthropoda</taxon>
        <taxon>Hexapoda</taxon>
        <taxon>Insecta</taxon>
        <taxon>Pterygota</taxon>
        <taxon>Neoptera</taxon>
        <taxon>Endopterygota</taxon>
        <taxon>Lepidoptera</taxon>
        <taxon>Glossata</taxon>
        <taxon>Ditrysia</taxon>
        <taxon>Noctuoidea</taxon>
        <taxon>Noctuidae</taxon>
        <taxon>Noctuinae</taxon>
        <taxon>Hadenini</taxon>
        <taxon>Mythimna</taxon>
    </lineage>
</organism>
<keyword evidence="2" id="KW-0106">Calcium</keyword>